<keyword evidence="3" id="KW-0479">Metal-binding</keyword>
<dbReference type="GO" id="GO:0008270">
    <property type="term" value="F:zinc ion binding"/>
    <property type="evidence" value="ECO:0007669"/>
    <property type="project" value="UniProtKB-KW"/>
</dbReference>
<dbReference type="SUPFAM" id="SSF57850">
    <property type="entry name" value="RING/U-box"/>
    <property type="match status" value="1"/>
</dbReference>
<dbReference type="GO" id="GO:0016020">
    <property type="term" value="C:membrane"/>
    <property type="evidence" value="ECO:0007669"/>
    <property type="project" value="UniProtKB-SubCell"/>
</dbReference>
<keyword evidence="7" id="KW-0472">Membrane</keyword>
<dbReference type="InterPro" id="IPR001841">
    <property type="entry name" value="Znf_RING"/>
</dbReference>
<dbReference type="Pfam" id="PF13639">
    <property type="entry name" value="zf-RING_2"/>
    <property type="match status" value="1"/>
</dbReference>
<evidence type="ECO:0000259" key="9">
    <source>
        <dbReference type="PROSITE" id="PS50089"/>
    </source>
</evidence>
<evidence type="ECO:0000256" key="6">
    <source>
        <dbReference type="ARBA" id="ARBA00022989"/>
    </source>
</evidence>
<comment type="subcellular location">
    <subcellularLocation>
        <location evidence="1">Membrane</location>
    </subcellularLocation>
</comment>
<dbReference type="SMART" id="SM00184">
    <property type="entry name" value="RING"/>
    <property type="match status" value="1"/>
</dbReference>
<evidence type="ECO:0000256" key="2">
    <source>
        <dbReference type="ARBA" id="ARBA00022692"/>
    </source>
</evidence>
<evidence type="ECO:0000313" key="11">
    <source>
        <dbReference type="Proteomes" id="UP001202328"/>
    </source>
</evidence>
<evidence type="ECO:0000256" key="8">
    <source>
        <dbReference type="PROSITE-ProRule" id="PRU00175"/>
    </source>
</evidence>
<keyword evidence="11" id="KW-1185">Reference proteome</keyword>
<accession>A0AAD4XBT5</accession>
<comment type="caution">
    <text evidence="10">The sequence shown here is derived from an EMBL/GenBank/DDBJ whole genome shotgun (WGS) entry which is preliminary data.</text>
</comment>
<dbReference type="PANTHER" id="PTHR46539:SF1">
    <property type="entry name" value="E3 UBIQUITIN-PROTEIN LIGASE ATL42"/>
    <property type="match status" value="1"/>
</dbReference>
<protein>
    <recommendedName>
        <fullName evidence="9">RING-type domain-containing protein</fullName>
    </recommendedName>
</protein>
<dbReference type="InterPro" id="IPR013083">
    <property type="entry name" value="Znf_RING/FYVE/PHD"/>
</dbReference>
<gene>
    <name evidence="10" type="ORF">MKW98_028779</name>
</gene>
<proteinExistence type="predicted"/>
<feature type="domain" description="RING-type" evidence="9">
    <location>
        <begin position="75"/>
        <end position="115"/>
    </location>
</feature>
<dbReference type="PANTHER" id="PTHR46539">
    <property type="entry name" value="E3 UBIQUITIN-PROTEIN LIGASE ATL42"/>
    <property type="match status" value="1"/>
</dbReference>
<keyword evidence="2" id="KW-0812">Transmembrane</keyword>
<keyword evidence="4 8" id="KW-0863">Zinc-finger</keyword>
<dbReference type="PROSITE" id="PS50089">
    <property type="entry name" value="ZF_RING_2"/>
    <property type="match status" value="1"/>
</dbReference>
<evidence type="ECO:0000256" key="4">
    <source>
        <dbReference type="ARBA" id="ARBA00022771"/>
    </source>
</evidence>
<dbReference type="Gene3D" id="3.30.40.10">
    <property type="entry name" value="Zinc/RING finger domain, C3HC4 (zinc finger)"/>
    <property type="match status" value="1"/>
</dbReference>
<organism evidence="10 11">
    <name type="scientific">Papaver atlanticum</name>
    <dbReference type="NCBI Taxonomy" id="357466"/>
    <lineage>
        <taxon>Eukaryota</taxon>
        <taxon>Viridiplantae</taxon>
        <taxon>Streptophyta</taxon>
        <taxon>Embryophyta</taxon>
        <taxon>Tracheophyta</taxon>
        <taxon>Spermatophyta</taxon>
        <taxon>Magnoliopsida</taxon>
        <taxon>Ranunculales</taxon>
        <taxon>Papaveraceae</taxon>
        <taxon>Papaveroideae</taxon>
        <taxon>Papaver</taxon>
    </lineage>
</organism>
<keyword evidence="6" id="KW-1133">Transmembrane helix</keyword>
<sequence length="145" mass="16940">MHDVNPFQFTHIRFTHLRLTQTSYSCYRARTYYYILPNNNVTTGRATEGLDSKEIQTFQESVYSAVKNKEELIDCAVCLDDYEDRDMLRLIPCLHAFHTNCIDEWLVSHTTCPHCCSDLLKPIFRRTTLNAGDIVIDVMEDRHGF</sequence>
<name>A0AAD4XBT5_9MAGN</name>
<reference evidence="10" key="1">
    <citation type="submission" date="2022-04" db="EMBL/GenBank/DDBJ databases">
        <title>A functionally conserved STORR gene fusion in Papaver species that diverged 16.8 million years ago.</title>
        <authorList>
            <person name="Catania T."/>
        </authorList>
    </citation>
    <scope>NUCLEOTIDE SEQUENCE</scope>
    <source>
        <strain evidence="10">S-188037</strain>
    </source>
</reference>
<dbReference type="EMBL" id="JAJJMB010012264">
    <property type="protein sequence ID" value="KAI3879212.1"/>
    <property type="molecule type" value="Genomic_DNA"/>
</dbReference>
<evidence type="ECO:0000256" key="1">
    <source>
        <dbReference type="ARBA" id="ARBA00004370"/>
    </source>
</evidence>
<evidence type="ECO:0000256" key="7">
    <source>
        <dbReference type="ARBA" id="ARBA00023136"/>
    </source>
</evidence>
<dbReference type="Proteomes" id="UP001202328">
    <property type="component" value="Unassembled WGS sequence"/>
</dbReference>
<dbReference type="AlphaFoldDB" id="A0AAD4XBT5"/>
<evidence type="ECO:0000256" key="3">
    <source>
        <dbReference type="ARBA" id="ARBA00022723"/>
    </source>
</evidence>
<keyword evidence="5" id="KW-0862">Zinc</keyword>
<evidence type="ECO:0000256" key="5">
    <source>
        <dbReference type="ARBA" id="ARBA00022833"/>
    </source>
</evidence>
<evidence type="ECO:0000313" key="10">
    <source>
        <dbReference type="EMBL" id="KAI3879212.1"/>
    </source>
</evidence>